<organism evidence="1 2">
    <name type="scientific">Persea americana</name>
    <name type="common">Avocado</name>
    <dbReference type="NCBI Taxonomy" id="3435"/>
    <lineage>
        <taxon>Eukaryota</taxon>
        <taxon>Viridiplantae</taxon>
        <taxon>Streptophyta</taxon>
        <taxon>Embryophyta</taxon>
        <taxon>Tracheophyta</taxon>
        <taxon>Spermatophyta</taxon>
        <taxon>Magnoliopsida</taxon>
        <taxon>Magnoliidae</taxon>
        <taxon>Laurales</taxon>
        <taxon>Lauraceae</taxon>
        <taxon>Persea</taxon>
    </lineage>
</organism>
<evidence type="ECO:0000313" key="1">
    <source>
        <dbReference type="EMBL" id="KAJ8631049.1"/>
    </source>
</evidence>
<proteinExistence type="predicted"/>
<gene>
    <name evidence="1" type="ORF">MRB53_024372</name>
</gene>
<accession>A0ACC2LDE2</accession>
<dbReference type="EMBL" id="CM056815">
    <property type="protein sequence ID" value="KAJ8631049.1"/>
    <property type="molecule type" value="Genomic_DNA"/>
</dbReference>
<evidence type="ECO:0000313" key="2">
    <source>
        <dbReference type="Proteomes" id="UP001234297"/>
    </source>
</evidence>
<reference evidence="1 2" key="1">
    <citation type="journal article" date="2022" name="Hortic Res">
        <title>A haplotype resolved chromosomal level avocado genome allows analysis of novel avocado genes.</title>
        <authorList>
            <person name="Nath O."/>
            <person name="Fletcher S.J."/>
            <person name="Hayward A."/>
            <person name="Shaw L.M."/>
            <person name="Masouleh A.K."/>
            <person name="Furtado A."/>
            <person name="Henry R.J."/>
            <person name="Mitter N."/>
        </authorList>
    </citation>
    <scope>NUCLEOTIDE SEQUENCE [LARGE SCALE GENOMIC DNA]</scope>
    <source>
        <strain evidence="2">cv. Hass</strain>
    </source>
</reference>
<dbReference type="Proteomes" id="UP001234297">
    <property type="component" value="Chromosome 7"/>
</dbReference>
<sequence>MPASQSQNQLLRVLRKGKKKGDFEENERKSVRKIRVLCNDPDATDSSSEDEETKDKRNGLMGCKRIIQEIRIPTRPFPSTGASQPINCKNPERVFSKPPKSQSKYRGVRQRKWGKFAAEIRDPIRGVRVWLGTFNTAEEASDAYQMASKRFKSALYSKKCEGLEKEKSCLLSPSTSAAPVDSETQLPSPSYVLEQRNSAAWKEDSTPTETPLPSPSSVQRNPAVWKENPGSPLPSPSSVLEQSYSLVWKGEEPIRDLPEPFPPFEQLPDLDSLFAEHDLGQFLDDFESLPDCIFEEVDVDRARLNFDLDSELPFWIKDPVKEIPFSFAV</sequence>
<comment type="caution">
    <text evidence="1">The sequence shown here is derived from an EMBL/GenBank/DDBJ whole genome shotgun (WGS) entry which is preliminary data.</text>
</comment>
<keyword evidence="2" id="KW-1185">Reference proteome</keyword>
<name>A0ACC2LDE2_PERAE</name>
<protein>
    <submittedName>
        <fullName evidence="1">Uncharacterized protein</fullName>
    </submittedName>
</protein>